<dbReference type="InterPro" id="IPR003918">
    <property type="entry name" value="NADH_UbQ_OxRdtase"/>
</dbReference>
<feature type="transmembrane region" description="Helical" evidence="8">
    <location>
        <begin position="389"/>
        <end position="411"/>
    </location>
</feature>
<feature type="transmembrane region" description="Helical" evidence="8">
    <location>
        <begin position="307"/>
        <end position="326"/>
    </location>
</feature>
<dbReference type="eggNOG" id="COG0651">
    <property type="taxonomic scope" value="Bacteria"/>
</dbReference>
<sequence length="597" mass="63709">MTLLLVPVWAPVVTAVVLLFLPARVRRVFIGLSLVPVGAVAVALLAGVDLGGQVTVFASAFQQQTGVSFLSFSLHPIGGIALLGFTMVIPLGMLFGLEVSTKAQQAVALCALAGAAGVALADNFLTFLFFWEVLSITSATMIFLRRTEQAVKMAYRVLFLQLLGGLALTVGIVLHYHATGSFAMTAPAAGLPFFIAGIGVKAAFLPLHVWVPWGYPVAPFSASVLLAALCTKAGVFAVARILPASEGIALMGALMAIVAVSFALVQHDMRRLLSVHIVSQVGYMVAAIGLGNYYGVDGGLLHMANNMVYKALLFMCAGAVLYCTGTEDLHQLHHPPKGEEGPPLWRSLPLVTVGAVVGALAIAGTPLFNGYISKYLIKNASYGVEPVETILLVAGVGTALSFTKFIYFGFYKAQARVLRPPRTTMTVAIMISAAACVLFGVYPQALQVLLPHQSALNVYSMQGIFVSLQVIAVAVGVFALMKNILERGIHAPQWANGLAQIAAGTAHSAATGTVHLVDYITGGMQQLVSGAGDLSFKAIFRMFQKLDYQPGESRFFRFINVRNLEFDVMLVIVIFGVLAVWYLFMTLEIQIIHTNPF</sequence>
<feature type="transmembrane region" description="Helical" evidence="8">
    <location>
        <begin position="6"/>
        <end position="21"/>
    </location>
</feature>
<accession>C0GJ37</accession>
<dbReference type="PANTHER" id="PTHR42682">
    <property type="entry name" value="HYDROGENASE-4 COMPONENT F"/>
    <property type="match status" value="1"/>
</dbReference>
<gene>
    <name evidence="10" type="ORF">DealDRAFT_2496</name>
</gene>
<evidence type="ECO:0000313" key="10">
    <source>
        <dbReference type="EMBL" id="EEG76670.1"/>
    </source>
</evidence>
<feature type="transmembrane region" description="Helical" evidence="8">
    <location>
        <begin position="423"/>
        <end position="442"/>
    </location>
</feature>
<evidence type="ECO:0000256" key="6">
    <source>
        <dbReference type="ARBA" id="ARBA00023136"/>
    </source>
</evidence>
<feature type="transmembrane region" description="Helical" evidence="8">
    <location>
        <begin position="68"/>
        <end position="91"/>
    </location>
</feature>
<dbReference type="GO" id="GO:0042773">
    <property type="term" value="P:ATP synthesis coupled electron transport"/>
    <property type="evidence" value="ECO:0007669"/>
    <property type="project" value="InterPro"/>
</dbReference>
<feature type="transmembrane region" description="Helical" evidence="8">
    <location>
        <begin position="190"/>
        <end position="211"/>
    </location>
</feature>
<feature type="transmembrane region" description="Helical" evidence="8">
    <location>
        <begin position="347"/>
        <end position="369"/>
    </location>
</feature>
<evidence type="ECO:0000256" key="2">
    <source>
        <dbReference type="ARBA" id="ARBA00022475"/>
    </source>
</evidence>
<keyword evidence="4 8" id="KW-1133">Transmembrane helix</keyword>
<organism evidence="10 11">
    <name type="scientific">Dethiobacter alkaliphilus AHT 1</name>
    <dbReference type="NCBI Taxonomy" id="555088"/>
    <lineage>
        <taxon>Bacteria</taxon>
        <taxon>Bacillati</taxon>
        <taxon>Bacillota</taxon>
        <taxon>Dethiobacteria</taxon>
        <taxon>Dethiobacterales</taxon>
        <taxon>Dethiobacteraceae</taxon>
        <taxon>Dethiobacter</taxon>
    </lineage>
</organism>
<dbReference type="InterPro" id="IPR001750">
    <property type="entry name" value="ND/Mrp_TM"/>
</dbReference>
<keyword evidence="3 7" id="KW-0812">Transmembrane</keyword>
<keyword evidence="6 8" id="KW-0472">Membrane</keyword>
<dbReference type="GO" id="GO:0008137">
    <property type="term" value="F:NADH dehydrogenase (ubiquinone) activity"/>
    <property type="evidence" value="ECO:0007669"/>
    <property type="project" value="InterPro"/>
</dbReference>
<keyword evidence="10" id="KW-0830">Ubiquinone</keyword>
<dbReference type="AlphaFoldDB" id="C0GJ37"/>
<keyword evidence="5" id="KW-0560">Oxidoreductase</keyword>
<dbReference type="InterPro" id="IPR052175">
    <property type="entry name" value="ComplexI-like_HydComp"/>
</dbReference>
<evidence type="ECO:0000256" key="3">
    <source>
        <dbReference type="ARBA" id="ARBA00022692"/>
    </source>
</evidence>
<feature type="transmembrane region" description="Helical" evidence="8">
    <location>
        <begin position="564"/>
        <end position="584"/>
    </location>
</feature>
<evidence type="ECO:0000256" key="1">
    <source>
        <dbReference type="ARBA" id="ARBA00004651"/>
    </source>
</evidence>
<dbReference type="GO" id="GO:0005886">
    <property type="term" value="C:plasma membrane"/>
    <property type="evidence" value="ECO:0007669"/>
    <property type="project" value="UniProtKB-SubCell"/>
</dbReference>
<feature type="transmembrane region" description="Helical" evidence="8">
    <location>
        <begin position="28"/>
        <end position="48"/>
    </location>
</feature>
<reference evidence="10 11" key="1">
    <citation type="submission" date="2009-02" db="EMBL/GenBank/DDBJ databases">
        <title>Sequencing of the draft genome and assembly of Dethiobacter alkaliphilus AHT 1.</title>
        <authorList>
            <consortium name="US DOE Joint Genome Institute (JGI-PGF)"/>
            <person name="Lucas S."/>
            <person name="Copeland A."/>
            <person name="Lapidus A."/>
            <person name="Glavina del Rio T."/>
            <person name="Dalin E."/>
            <person name="Tice H."/>
            <person name="Bruce D."/>
            <person name="Goodwin L."/>
            <person name="Pitluck S."/>
            <person name="Larimer F."/>
            <person name="Land M.L."/>
            <person name="Hauser L."/>
            <person name="Muyzer G."/>
        </authorList>
    </citation>
    <scope>NUCLEOTIDE SEQUENCE [LARGE SCALE GENOMIC DNA]</scope>
    <source>
        <strain evidence="10 11">AHT 1</strain>
    </source>
</reference>
<dbReference type="Pfam" id="PF00361">
    <property type="entry name" value="Proton_antipo_M"/>
    <property type="match status" value="1"/>
</dbReference>
<evidence type="ECO:0000256" key="5">
    <source>
        <dbReference type="ARBA" id="ARBA00023002"/>
    </source>
</evidence>
<dbReference type="Proteomes" id="UP000006443">
    <property type="component" value="Unassembled WGS sequence"/>
</dbReference>
<evidence type="ECO:0000259" key="9">
    <source>
        <dbReference type="Pfam" id="PF00361"/>
    </source>
</evidence>
<dbReference type="OrthoDB" id="9807568at2"/>
<keyword evidence="2" id="KW-1003">Cell membrane</keyword>
<proteinExistence type="predicted"/>
<feature type="transmembrane region" description="Helical" evidence="8">
    <location>
        <begin position="103"/>
        <end position="121"/>
    </location>
</feature>
<evidence type="ECO:0000256" key="8">
    <source>
        <dbReference type="SAM" id="Phobius"/>
    </source>
</evidence>
<dbReference type="GO" id="GO:0016491">
    <property type="term" value="F:oxidoreductase activity"/>
    <property type="evidence" value="ECO:0007669"/>
    <property type="project" value="UniProtKB-KW"/>
</dbReference>
<dbReference type="EMBL" id="ACJM01000014">
    <property type="protein sequence ID" value="EEG76670.1"/>
    <property type="molecule type" value="Genomic_DNA"/>
</dbReference>
<feature type="transmembrane region" description="Helical" evidence="8">
    <location>
        <begin position="127"/>
        <end position="145"/>
    </location>
</feature>
<dbReference type="PANTHER" id="PTHR42682:SF4">
    <property type="entry name" value="NADH-UBIQUINONE_PLASTOQUINONE"/>
    <property type="match status" value="1"/>
</dbReference>
<keyword evidence="11" id="KW-1185">Reference proteome</keyword>
<evidence type="ECO:0000256" key="4">
    <source>
        <dbReference type="ARBA" id="ARBA00022989"/>
    </source>
</evidence>
<dbReference type="STRING" id="555088.DealDRAFT_2496"/>
<evidence type="ECO:0000313" key="11">
    <source>
        <dbReference type="Proteomes" id="UP000006443"/>
    </source>
</evidence>
<evidence type="ECO:0000256" key="7">
    <source>
        <dbReference type="RuleBase" id="RU000320"/>
    </source>
</evidence>
<feature type="transmembrane region" description="Helical" evidence="8">
    <location>
        <begin position="272"/>
        <end position="295"/>
    </location>
</feature>
<feature type="transmembrane region" description="Helical" evidence="8">
    <location>
        <begin position="248"/>
        <end position="265"/>
    </location>
</feature>
<dbReference type="RefSeq" id="WP_008517944.1">
    <property type="nucleotide sequence ID" value="NZ_ACJM01000014.1"/>
</dbReference>
<protein>
    <submittedName>
        <fullName evidence="10">NADH/Ubiquinone/plastoquinone (Complex I)</fullName>
    </submittedName>
</protein>
<comment type="caution">
    <text evidence="10">The sequence shown here is derived from an EMBL/GenBank/DDBJ whole genome shotgun (WGS) entry which is preliminary data.</text>
</comment>
<feature type="transmembrane region" description="Helical" evidence="8">
    <location>
        <begin position="462"/>
        <end position="481"/>
    </location>
</feature>
<name>C0GJ37_DETAL</name>
<feature type="transmembrane region" description="Helical" evidence="8">
    <location>
        <begin position="157"/>
        <end position="178"/>
    </location>
</feature>
<feature type="transmembrane region" description="Helical" evidence="8">
    <location>
        <begin position="223"/>
        <end position="242"/>
    </location>
</feature>
<comment type="subcellular location">
    <subcellularLocation>
        <location evidence="1">Cell membrane</location>
        <topology evidence="1">Multi-pass membrane protein</topology>
    </subcellularLocation>
    <subcellularLocation>
        <location evidence="7">Membrane</location>
        <topology evidence="7">Multi-pass membrane protein</topology>
    </subcellularLocation>
</comment>
<dbReference type="PRINTS" id="PR01437">
    <property type="entry name" value="NUOXDRDTASE4"/>
</dbReference>
<feature type="domain" description="NADH:quinone oxidoreductase/Mrp antiporter transmembrane" evidence="9">
    <location>
        <begin position="121"/>
        <end position="392"/>
    </location>
</feature>